<accession>A0A418WGN1</accession>
<dbReference type="InterPro" id="IPR025427">
    <property type="entry name" value="DUF4160"/>
</dbReference>
<evidence type="ECO:0000313" key="1">
    <source>
        <dbReference type="EMBL" id="RJF89132.1"/>
    </source>
</evidence>
<dbReference type="RefSeq" id="WP_119780400.1">
    <property type="nucleotide sequence ID" value="NZ_QYUK01000011.1"/>
</dbReference>
<sequence length="75" mass="8509">MVTMHRQGAWKIAVYGNEHGIPHFHIEGRDFRASVNIATLELIIGTVSGEILREATVWARQNREALLAKWQELNG</sequence>
<dbReference type="Proteomes" id="UP000284605">
    <property type="component" value="Unassembled WGS sequence"/>
</dbReference>
<comment type="caution">
    <text evidence="1">The sequence shown here is derived from an EMBL/GenBank/DDBJ whole genome shotgun (WGS) entry which is preliminary data.</text>
</comment>
<dbReference type="Pfam" id="PF13711">
    <property type="entry name" value="DUF4160"/>
    <property type="match status" value="1"/>
</dbReference>
<dbReference type="OrthoDB" id="122670at2"/>
<dbReference type="EMBL" id="QYUK01000011">
    <property type="protein sequence ID" value="RJF89132.1"/>
    <property type="molecule type" value="Genomic_DNA"/>
</dbReference>
<evidence type="ECO:0000313" key="2">
    <source>
        <dbReference type="Proteomes" id="UP000284605"/>
    </source>
</evidence>
<proteinExistence type="predicted"/>
<reference evidence="1 2" key="1">
    <citation type="submission" date="2018-09" db="EMBL/GenBank/DDBJ databases">
        <authorList>
            <person name="Zhu H."/>
        </authorList>
    </citation>
    <scope>NUCLEOTIDE SEQUENCE [LARGE SCALE GENOMIC DNA]</scope>
    <source>
        <strain evidence="1 2">K1W22B-8</strain>
    </source>
</reference>
<keyword evidence="2" id="KW-1185">Reference proteome</keyword>
<organism evidence="1 2">
    <name type="scientific">Oleomonas cavernae</name>
    <dbReference type="NCBI Taxonomy" id="2320859"/>
    <lineage>
        <taxon>Bacteria</taxon>
        <taxon>Pseudomonadati</taxon>
        <taxon>Pseudomonadota</taxon>
        <taxon>Alphaproteobacteria</taxon>
        <taxon>Acetobacterales</taxon>
        <taxon>Acetobacteraceae</taxon>
        <taxon>Oleomonas</taxon>
    </lineage>
</organism>
<name>A0A418WGN1_9PROT</name>
<gene>
    <name evidence="1" type="ORF">D3874_20900</name>
</gene>
<protein>
    <submittedName>
        <fullName evidence="1">DUF4160 domain-containing protein</fullName>
    </submittedName>
</protein>
<dbReference type="AlphaFoldDB" id="A0A418WGN1"/>